<dbReference type="Proteomes" id="UP000664966">
    <property type="component" value="Chromosome"/>
</dbReference>
<dbReference type="InterPro" id="IPR016630">
    <property type="entry name" value="UCP015278"/>
</dbReference>
<evidence type="ECO:0000313" key="7">
    <source>
        <dbReference type="Proteomes" id="UP000470018"/>
    </source>
</evidence>
<dbReference type="Pfam" id="PF10004">
    <property type="entry name" value="DUF2247"/>
    <property type="match status" value="1"/>
</dbReference>
<reference evidence="2 5" key="1">
    <citation type="submission" date="2017-05" db="EMBL/GenBank/DDBJ databases">
        <title>Draft genome sequence of MDR A. baumannii AB360.</title>
        <authorList>
            <person name="Wareham D.W."/>
            <person name="Bean D.C."/>
        </authorList>
    </citation>
    <scope>NUCLEOTIDE SEQUENCE [LARGE SCALE GENOMIC DNA]</scope>
    <source>
        <strain evidence="2 5">AB360</strain>
    </source>
</reference>
<dbReference type="Proteomes" id="UP000239276">
    <property type="component" value="Unassembled WGS sequence"/>
</dbReference>
<evidence type="ECO:0000313" key="5">
    <source>
        <dbReference type="Proteomes" id="UP000197394"/>
    </source>
</evidence>
<protein>
    <submittedName>
        <fullName evidence="3">DUF2247 domain-containing protein</fullName>
    </submittedName>
    <submittedName>
        <fullName evidence="1">DUF2247 family protein</fullName>
    </submittedName>
</protein>
<reference evidence="3 6" key="2">
    <citation type="journal article" date="2018" name="J. Antimicrob. Chemother.">
        <title>Phylogenomics of colistin-susceptible and resistant XDR Acinetobacter baumannii.</title>
        <authorList>
            <person name="Mustapha M."/>
            <person name="Li B."/>
            <person name="Pacey M.P."/>
            <person name="Mettus R.T."/>
            <person name="McElheny C.L."/>
            <person name="Ernst R.K."/>
            <person name="Cooper V.S."/>
            <person name="Doi Y."/>
        </authorList>
    </citation>
    <scope>NUCLEOTIDE SEQUENCE [LARGE SCALE GENOMIC DNA]</scope>
    <source>
        <strain evidence="3 6">R20</strain>
    </source>
</reference>
<dbReference type="AlphaFoldDB" id="A0A090C1E7"/>
<dbReference type="RefSeq" id="WP_045544090.1">
    <property type="nucleotide sequence ID" value="NZ_AP014649.1"/>
</dbReference>
<proteinExistence type="predicted"/>
<dbReference type="EMBL" id="NGKM01000002">
    <property type="protein sequence ID" value="OWK68010.1"/>
    <property type="molecule type" value="Genomic_DNA"/>
</dbReference>
<dbReference type="EMBL" id="JAAGTY010000004">
    <property type="protein sequence ID" value="NDW40315.1"/>
    <property type="molecule type" value="Genomic_DNA"/>
</dbReference>
<evidence type="ECO:0000313" key="4">
    <source>
        <dbReference type="EMBL" id="QTK45198.1"/>
    </source>
</evidence>
<evidence type="ECO:0000313" key="6">
    <source>
        <dbReference type="Proteomes" id="UP000239276"/>
    </source>
</evidence>
<evidence type="ECO:0000313" key="2">
    <source>
        <dbReference type="EMBL" id="OWK68010.1"/>
    </source>
</evidence>
<sequence length="168" mass="19939">MNLYPIPADFINEKVNLSWCDIKWGYENNLLTSEIPIKKAENSLLTENYTNTELELSFLIPSESNDITPFINELCPNFKEDEYDNISEKWLYVILSWLWANRESFEDPLDEVENIYTDFDCPAEMDSFIKYMPPTDGYDPSLYSYAENINRLMKNWESYLQKSAEKYK</sequence>
<gene>
    <name evidence="3" type="ORF">C5U34_02355</name>
    <name evidence="2" type="ORF">CBE85_03615</name>
    <name evidence="1" type="ORF">G3N53_04445</name>
    <name evidence="4" type="ORF">J6E47_09160</name>
</gene>
<reference evidence="1 7" key="3">
    <citation type="submission" date="2020-02" db="EMBL/GenBank/DDBJ databases">
        <title>Whole genome shot-gun sequencing of clinical Carbapenem resistant A. baumannii.</title>
        <authorList>
            <person name="Veeraraghavan B."/>
            <person name="Mathur P."/>
            <person name="Vijayakumar S."/>
            <person name="Vasudevan K."/>
            <person name="Lincy M."/>
            <person name="Kirubananthan A."/>
        </authorList>
    </citation>
    <scope>NUCLEOTIDE SEQUENCE [LARGE SCALE GENOMIC DNA]</scope>
    <source>
        <strain evidence="1 7">SP816</strain>
    </source>
</reference>
<dbReference type="EMBL" id="CP072270">
    <property type="protein sequence ID" value="QTK45198.1"/>
    <property type="molecule type" value="Genomic_DNA"/>
</dbReference>
<evidence type="ECO:0000313" key="1">
    <source>
        <dbReference type="EMBL" id="NDW40315.1"/>
    </source>
</evidence>
<accession>A0A090C1E7</accession>
<dbReference type="Proteomes" id="UP000197394">
    <property type="component" value="Unassembled WGS sequence"/>
</dbReference>
<reference evidence="4" key="4">
    <citation type="submission" date="2021-03" db="EMBL/GenBank/DDBJ databases">
        <title>Complete genome sequencing of Acinetobacter baumannii.</title>
        <authorList>
            <person name="Yadav B."/>
            <person name="Makwana N."/>
            <person name="Kharat A.S."/>
            <person name="Veeraraghavan B."/>
            <person name="Vijayakumar S."/>
            <person name="Priya M."/>
        </authorList>
    </citation>
    <scope>NUCLEOTIDE SEQUENCE</scope>
    <source>
        <strain evidence="4">KSK6</strain>
    </source>
</reference>
<dbReference type="EMBL" id="PUDN01000004">
    <property type="protein sequence ID" value="PQH55481.1"/>
    <property type="molecule type" value="Genomic_DNA"/>
</dbReference>
<organism evidence="2 5">
    <name type="scientific">Acinetobacter baumannii</name>
    <dbReference type="NCBI Taxonomy" id="470"/>
    <lineage>
        <taxon>Bacteria</taxon>
        <taxon>Pseudomonadati</taxon>
        <taxon>Pseudomonadota</taxon>
        <taxon>Gammaproteobacteria</taxon>
        <taxon>Moraxellales</taxon>
        <taxon>Moraxellaceae</taxon>
        <taxon>Acinetobacter</taxon>
        <taxon>Acinetobacter calcoaceticus/baumannii complex</taxon>
    </lineage>
</organism>
<dbReference type="Proteomes" id="UP000470018">
    <property type="component" value="Unassembled WGS sequence"/>
</dbReference>
<dbReference type="PIRSF" id="PIRSF015278">
    <property type="entry name" value="UCP015278"/>
    <property type="match status" value="1"/>
</dbReference>
<evidence type="ECO:0000313" key="3">
    <source>
        <dbReference type="EMBL" id="PQH55481.1"/>
    </source>
</evidence>
<name>A0A090C1E7_ACIBA</name>